<evidence type="ECO:0000256" key="1">
    <source>
        <dbReference type="SAM" id="MobiDB-lite"/>
    </source>
</evidence>
<evidence type="ECO:0000313" key="2">
    <source>
        <dbReference type="EMBL" id="KAK7092270.1"/>
    </source>
</evidence>
<evidence type="ECO:0000313" key="3">
    <source>
        <dbReference type="Proteomes" id="UP001374579"/>
    </source>
</evidence>
<dbReference type="GO" id="GO:0005634">
    <property type="term" value="C:nucleus"/>
    <property type="evidence" value="ECO:0007669"/>
    <property type="project" value="TreeGrafter"/>
</dbReference>
<comment type="caution">
    <text evidence="2">The sequence shown here is derived from an EMBL/GenBank/DDBJ whole genome shotgun (WGS) entry which is preliminary data.</text>
</comment>
<dbReference type="EMBL" id="JBAMIC010000021">
    <property type="protein sequence ID" value="KAK7092270.1"/>
    <property type="molecule type" value="Genomic_DNA"/>
</dbReference>
<dbReference type="AlphaFoldDB" id="A0AAN9G373"/>
<feature type="region of interest" description="Disordered" evidence="1">
    <location>
        <begin position="1"/>
        <end position="22"/>
    </location>
</feature>
<name>A0AAN9G373_9CAEN</name>
<dbReference type="Proteomes" id="UP001374579">
    <property type="component" value="Unassembled WGS sequence"/>
</dbReference>
<accession>A0AAN9G373</accession>
<dbReference type="GO" id="GO:0004530">
    <property type="term" value="F:deoxyribonuclease I activity"/>
    <property type="evidence" value="ECO:0007669"/>
    <property type="project" value="TreeGrafter"/>
</dbReference>
<protein>
    <submittedName>
        <fullName evidence="2">Uncharacterized protein</fullName>
    </submittedName>
</protein>
<dbReference type="Gene3D" id="3.60.10.10">
    <property type="entry name" value="Endonuclease/exonuclease/phosphatase"/>
    <property type="match status" value="1"/>
</dbReference>
<dbReference type="GO" id="GO:0003677">
    <property type="term" value="F:DNA binding"/>
    <property type="evidence" value="ECO:0007669"/>
    <property type="project" value="TreeGrafter"/>
</dbReference>
<dbReference type="GO" id="GO:0006308">
    <property type="term" value="P:DNA catabolic process"/>
    <property type="evidence" value="ECO:0007669"/>
    <property type="project" value="TreeGrafter"/>
</dbReference>
<sequence length="112" mass="13066">MQTRSKTAAARNRLASKSESELAEPPLRIGCFNLNKFGKMRRNSDVTSVLLDVLKRYDLLLIMEPRTTTETNIDRLIQRLSKIDESSPFDYELSEAPCRMHGLKEQYCFFYR</sequence>
<organism evidence="2 3">
    <name type="scientific">Littorina saxatilis</name>
    <dbReference type="NCBI Taxonomy" id="31220"/>
    <lineage>
        <taxon>Eukaryota</taxon>
        <taxon>Metazoa</taxon>
        <taxon>Spiralia</taxon>
        <taxon>Lophotrochozoa</taxon>
        <taxon>Mollusca</taxon>
        <taxon>Gastropoda</taxon>
        <taxon>Caenogastropoda</taxon>
        <taxon>Littorinimorpha</taxon>
        <taxon>Littorinoidea</taxon>
        <taxon>Littorinidae</taxon>
        <taxon>Littorina</taxon>
    </lineage>
</organism>
<reference evidence="2 3" key="1">
    <citation type="submission" date="2024-02" db="EMBL/GenBank/DDBJ databases">
        <title>Chromosome-scale genome assembly of the rough periwinkle Littorina saxatilis.</title>
        <authorList>
            <person name="De Jode A."/>
            <person name="Faria R."/>
            <person name="Formenti G."/>
            <person name="Sims Y."/>
            <person name="Smith T.P."/>
            <person name="Tracey A."/>
            <person name="Wood J.M.D."/>
            <person name="Zagrodzka Z.B."/>
            <person name="Johannesson K."/>
            <person name="Butlin R.K."/>
            <person name="Leder E.H."/>
        </authorList>
    </citation>
    <scope>NUCLEOTIDE SEQUENCE [LARGE SCALE GENOMIC DNA]</scope>
    <source>
        <strain evidence="2">Snail1</strain>
        <tissue evidence="2">Muscle</tissue>
    </source>
</reference>
<gene>
    <name evidence="2" type="ORF">V1264_008046</name>
</gene>
<keyword evidence="3" id="KW-1185">Reference proteome</keyword>
<dbReference type="PANTHER" id="PTHR11371">
    <property type="entry name" value="DEOXYRIBONUCLEASE"/>
    <property type="match status" value="1"/>
</dbReference>
<proteinExistence type="predicted"/>
<dbReference type="InterPro" id="IPR036691">
    <property type="entry name" value="Endo/exonu/phosph_ase_sf"/>
</dbReference>
<dbReference type="PANTHER" id="PTHR11371:SF31">
    <property type="entry name" value="EXTRACELLULAR NUCLEASE"/>
    <property type="match status" value="1"/>
</dbReference>